<reference evidence="7 8" key="1">
    <citation type="submission" date="2020-07" db="EMBL/GenBank/DDBJ databases">
        <title>Genomic Encyclopedia of Type Strains, Phase IV (KMG-V): Genome sequencing to study the core and pangenomes of soil and plant-associated prokaryotes.</title>
        <authorList>
            <person name="Whitman W."/>
        </authorList>
    </citation>
    <scope>NUCLEOTIDE SEQUENCE [LARGE SCALE GENOMIC DNA]</scope>
    <source>
        <strain evidence="7 8">X4EP2</strain>
    </source>
</reference>
<dbReference type="InterPro" id="IPR006626">
    <property type="entry name" value="PbH1"/>
</dbReference>
<dbReference type="InterPro" id="IPR000743">
    <property type="entry name" value="Glyco_hydro_28"/>
</dbReference>
<dbReference type="Gene3D" id="2.160.20.10">
    <property type="entry name" value="Single-stranded right-handed beta-helix, Pectin lyase-like"/>
    <property type="match status" value="2"/>
</dbReference>
<dbReference type="Gene3D" id="2.60.40.10">
    <property type="entry name" value="Immunoglobulins"/>
    <property type="match status" value="4"/>
</dbReference>
<dbReference type="GO" id="GO:0004650">
    <property type="term" value="F:polygalacturonase activity"/>
    <property type="evidence" value="ECO:0007669"/>
    <property type="project" value="InterPro"/>
</dbReference>
<dbReference type="CDD" id="cd00063">
    <property type="entry name" value="FN3"/>
    <property type="match status" value="2"/>
</dbReference>
<evidence type="ECO:0000256" key="3">
    <source>
        <dbReference type="ARBA" id="ARBA00022801"/>
    </source>
</evidence>
<feature type="domain" description="Fibronectin type-III" evidence="6">
    <location>
        <begin position="469"/>
        <end position="568"/>
    </location>
</feature>
<dbReference type="GO" id="GO:0042545">
    <property type="term" value="P:cell wall modification"/>
    <property type="evidence" value="ECO:0007669"/>
    <property type="project" value="InterPro"/>
</dbReference>
<sequence>MSFPGSGYFTLASTQSDLNYIIPDMQTNPNFSNGFTVAVGLGPMQNSLEHLFSILDFNHDITFSLLRDNTGHYFIGKRVDAQSSYSMEYAAPLWDPISPCITTTCSNDTIYVSFLPSGQIQLDEIATYNNGSNPVTYNWQSGLTNYGYPVSSWRSGSGSTPPTSLPSLISPYYIAMWNLPGSVYNGNSYPQAWLNRIAIWDDGPVTNTGISSDNGSAFSPSWTPCNSGLFMANAPGDTGAASTQYSPKSLATPCTGITVSNCRGRCLSSGSLPQAPTIDSVVAGNGNATVNWTPGTNSSSVVIASYDILLRATQNGPILANLTAPLPGSFTQGSVSGLINGTTYYVSVEALDSRDTGVESAEVAVTPVANAPAVPQFTVIPGNGAVEITLAQTDPGNSSLQATNFLWYAGNDYPNPDDSYGLLAPLKHFTVLNLVNGTTYGFSAQAYNQNNLTSPLRYPLIKVTPNANLPGYPTITGATGEANGFSMTWTAPTNTGGSAITTYEVIVRDLNDTKVMDVTTNGTTFDSLKASQGQTLTDGQTYNAVVLAMNSYGSSVESYPAQVTIGATASQTTIHIQSSGSQCAPVNASQLDGNQENTTAIQSAINACAGQSSTQIVELTATNGTQFLSGALYLKPNVQLKIDAGVTLNASTNSADFQRTASSPTASCSSSGTIPACGALSSASDTGCDALINACHATNSGVIGSGTIEGHGWDTVNDSNSNLGANWWARSATAKAGGYAQDLSAPQMIGFQQSDGVVVENVTVQNAPRYEITLNQVNGAQINNVTINTPTPNHVAQGPAYNTDGIDPISSTNVAINNVTITAGDDNIAIKAGSAGPSSNITINNATLTGPGHGLSIGSQTNGGVSNVTASNINFIGTQNGIRIKSDLQSGGSVSNIQYNTICMASVANPIVMDANYAGNGGVKTGTSYPDFQSVQINNMYADSGSVKLQGYSPQLPLNITLNNVRIDSVGKVLDGNANISELTDPAFPYEIAIPPLSGVSVTQSTGTSTISGGIAAYCKTANPLPVSTFTVNPAGSGSSNFTSIAAAVNALGYGGGSINIAPGTYKEKLVITQSNVQLIGTGADASKVVITGDDSVANGVDSSGNPIPRINPATGSAFGTSQTYTVKATGNDFYATNLTIQNTADYEAPNYQNNGQAVALMTTGDRSVLRGVMLLGGQDTLYSNGAAMRSYYNNCYIEGYVDYIFGNGKSVFDSCYLKTKIHGTLNGETTITAQNRESSSEDDGYVITNSQLLFDDPNMTNVYLGRPWGLVSTTYFLNTLMGPQVATPGWIEFVPLPVDQGGTNNLPTSIYREYNSQYPTGTGSWTPFNIGLRESTSANSNVPLTSAEVAALDPAVYLKGQDNWNPANVTYGTNTNQTLPIPSPAAGVPGTPTITATTAGNGNIQITWSGAPANPVETGYTLTAQQSGTTFGPVNVPPYASTGYISGLTNGTAATVSLVEVNADGNSAAATATATPIATAPSVPQIGTSSITSTSVSISVTVASQGSTPVWDGLNSHGIYYALYSNQTNFYAGIPISGTSSGEGGTTPITSISFTGLTPSTKYYVGVKAYNGSYSPTALHPFTTPSQ</sequence>
<evidence type="ECO:0000259" key="6">
    <source>
        <dbReference type="PROSITE" id="PS50853"/>
    </source>
</evidence>
<dbReference type="PANTHER" id="PTHR31321:SF57">
    <property type="entry name" value="PECTINESTERASE 53-RELATED"/>
    <property type="match status" value="1"/>
</dbReference>
<dbReference type="InterPro" id="IPR012334">
    <property type="entry name" value="Pectin_lyas_fold"/>
</dbReference>
<dbReference type="SUPFAM" id="SSF51126">
    <property type="entry name" value="Pectin lyase-like"/>
    <property type="match status" value="2"/>
</dbReference>
<dbReference type="SMART" id="SM00710">
    <property type="entry name" value="PbH1"/>
    <property type="match status" value="5"/>
</dbReference>
<comment type="similarity">
    <text evidence="2">Belongs to the pectinesterase family.</text>
</comment>
<keyword evidence="8" id="KW-1185">Reference proteome</keyword>
<evidence type="ECO:0000256" key="5">
    <source>
        <dbReference type="ARBA" id="ARBA00023295"/>
    </source>
</evidence>
<dbReference type="Pfam" id="PF00041">
    <property type="entry name" value="fn3"/>
    <property type="match status" value="1"/>
</dbReference>
<accession>A0A7Y9PKM5</accession>
<dbReference type="InterPro" id="IPR000070">
    <property type="entry name" value="Pectinesterase_cat"/>
</dbReference>
<dbReference type="Pfam" id="PF00295">
    <property type="entry name" value="Glyco_hydro_28"/>
    <property type="match status" value="1"/>
</dbReference>
<evidence type="ECO:0000256" key="2">
    <source>
        <dbReference type="ARBA" id="ARBA00008891"/>
    </source>
</evidence>
<dbReference type="Pfam" id="PF01095">
    <property type="entry name" value="Pectinesterase"/>
    <property type="match status" value="1"/>
</dbReference>
<dbReference type="InterPro" id="IPR013783">
    <property type="entry name" value="Ig-like_fold"/>
</dbReference>
<dbReference type="GO" id="GO:0030599">
    <property type="term" value="F:pectinesterase activity"/>
    <property type="evidence" value="ECO:0007669"/>
    <property type="project" value="InterPro"/>
</dbReference>
<evidence type="ECO:0000313" key="7">
    <source>
        <dbReference type="EMBL" id="NYF80856.1"/>
    </source>
</evidence>
<comment type="similarity">
    <text evidence="1">Belongs to the glycosyl hydrolase 28 family.</text>
</comment>
<feature type="domain" description="Fibronectin type-III" evidence="6">
    <location>
        <begin position="272"/>
        <end position="371"/>
    </location>
</feature>
<protein>
    <submittedName>
        <fullName evidence="7">Polygalacturonase/pectin methylesterase-like acyl-CoA thioesterase</fullName>
    </submittedName>
</protein>
<keyword evidence="5" id="KW-0326">Glycosidase</keyword>
<keyword evidence="3" id="KW-0378">Hydrolase</keyword>
<dbReference type="EMBL" id="JACCCW010000002">
    <property type="protein sequence ID" value="NYF80856.1"/>
    <property type="molecule type" value="Genomic_DNA"/>
</dbReference>
<dbReference type="InterPro" id="IPR011050">
    <property type="entry name" value="Pectin_lyase_fold/virulence"/>
</dbReference>
<dbReference type="PANTHER" id="PTHR31321">
    <property type="entry name" value="ACYL-COA THIOESTER HYDROLASE YBHC-RELATED"/>
    <property type="match status" value="1"/>
</dbReference>
<dbReference type="Proteomes" id="UP000589520">
    <property type="component" value="Unassembled WGS sequence"/>
</dbReference>
<dbReference type="GO" id="GO:0005975">
    <property type="term" value="P:carbohydrate metabolic process"/>
    <property type="evidence" value="ECO:0007669"/>
    <property type="project" value="InterPro"/>
</dbReference>
<organism evidence="7 8">
    <name type="scientific">Granulicella arctica</name>
    <dbReference type="NCBI Taxonomy" id="940613"/>
    <lineage>
        <taxon>Bacteria</taxon>
        <taxon>Pseudomonadati</taxon>
        <taxon>Acidobacteriota</taxon>
        <taxon>Terriglobia</taxon>
        <taxon>Terriglobales</taxon>
        <taxon>Acidobacteriaceae</taxon>
        <taxon>Granulicella</taxon>
    </lineage>
</organism>
<evidence type="ECO:0000256" key="4">
    <source>
        <dbReference type="ARBA" id="ARBA00023085"/>
    </source>
</evidence>
<dbReference type="SMART" id="SM00060">
    <property type="entry name" value="FN3"/>
    <property type="match status" value="5"/>
</dbReference>
<dbReference type="InterPro" id="IPR003961">
    <property type="entry name" value="FN3_dom"/>
</dbReference>
<evidence type="ECO:0000313" key="8">
    <source>
        <dbReference type="Proteomes" id="UP000589520"/>
    </source>
</evidence>
<dbReference type="GO" id="GO:0009279">
    <property type="term" value="C:cell outer membrane"/>
    <property type="evidence" value="ECO:0007669"/>
    <property type="project" value="TreeGrafter"/>
</dbReference>
<comment type="caution">
    <text evidence="7">The sequence shown here is derived from an EMBL/GenBank/DDBJ whole genome shotgun (WGS) entry which is preliminary data.</text>
</comment>
<dbReference type="SUPFAM" id="SSF49265">
    <property type="entry name" value="Fibronectin type III"/>
    <property type="match status" value="3"/>
</dbReference>
<proteinExistence type="inferred from homology"/>
<dbReference type="InterPro" id="IPR036116">
    <property type="entry name" value="FN3_sf"/>
</dbReference>
<keyword evidence="4" id="KW-0063">Aspartyl esterase</keyword>
<feature type="domain" description="Fibronectin type-III" evidence="6">
    <location>
        <begin position="1389"/>
        <end position="1483"/>
    </location>
</feature>
<name>A0A7Y9PKM5_9BACT</name>
<dbReference type="PROSITE" id="PS50853">
    <property type="entry name" value="FN3"/>
    <property type="match status" value="3"/>
</dbReference>
<gene>
    <name evidence="7" type="ORF">HDF17_003176</name>
</gene>
<evidence type="ECO:0000256" key="1">
    <source>
        <dbReference type="ARBA" id="ARBA00008834"/>
    </source>
</evidence>